<feature type="domain" description="HTH cro/C1-type" evidence="6">
    <location>
        <begin position="9"/>
        <end position="63"/>
    </location>
</feature>
<dbReference type="InterPro" id="IPR019109">
    <property type="entry name" value="MamF_MmsF"/>
</dbReference>
<keyword evidence="4 5" id="KW-0472">Membrane</keyword>
<evidence type="ECO:0000313" key="8">
    <source>
        <dbReference type="Proteomes" id="UP000290365"/>
    </source>
</evidence>
<dbReference type="CDD" id="cd00093">
    <property type="entry name" value="HTH_XRE"/>
    <property type="match status" value="1"/>
</dbReference>
<dbReference type="SUPFAM" id="SSF47413">
    <property type="entry name" value="lambda repressor-like DNA-binding domains"/>
    <property type="match status" value="1"/>
</dbReference>
<dbReference type="OrthoDB" id="140831at2"/>
<dbReference type="Gene3D" id="1.10.260.40">
    <property type="entry name" value="lambda repressor-like DNA-binding domains"/>
    <property type="match status" value="1"/>
</dbReference>
<dbReference type="AlphaFoldDB" id="A0A4P6JNM6"/>
<dbReference type="Pfam" id="PF01381">
    <property type="entry name" value="HTH_3"/>
    <property type="match status" value="1"/>
</dbReference>
<dbReference type="KEGG" id="kbs:EPA93_12460"/>
<dbReference type="RefSeq" id="WP_129887837.1">
    <property type="nucleotide sequence ID" value="NZ_CP035758.1"/>
</dbReference>
<dbReference type="PANTHER" id="PTHR36460:SF1">
    <property type="entry name" value="UPF0132 DOMAIN PROTEIN (AFU_ORTHOLOGUE AFUA_3G10255)"/>
    <property type="match status" value="1"/>
</dbReference>
<dbReference type="EMBL" id="CP035758">
    <property type="protein sequence ID" value="QBD76773.1"/>
    <property type="molecule type" value="Genomic_DNA"/>
</dbReference>
<dbReference type="GO" id="GO:0016020">
    <property type="term" value="C:membrane"/>
    <property type="evidence" value="ECO:0007669"/>
    <property type="project" value="UniProtKB-SubCell"/>
</dbReference>
<proteinExistence type="predicted"/>
<evidence type="ECO:0000256" key="5">
    <source>
        <dbReference type="SAM" id="Phobius"/>
    </source>
</evidence>
<evidence type="ECO:0000256" key="4">
    <source>
        <dbReference type="ARBA" id="ARBA00023136"/>
    </source>
</evidence>
<keyword evidence="2 5" id="KW-0812">Transmembrane</keyword>
<keyword evidence="8" id="KW-1185">Reference proteome</keyword>
<name>A0A4P6JNM6_KTERU</name>
<evidence type="ECO:0000256" key="2">
    <source>
        <dbReference type="ARBA" id="ARBA00022692"/>
    </source>
</evidence>
<gene>
    <name evidence="7" type="ORF">EPA93_12460</name>
</gene>
<feature type="transmembrane region" description="Helical" evidence="5">
    <location>
        <begin position="181"/>
        <end position="204"/>
    </location>
</feature>
<keyword evidence="3 5" id="KW-1133">Transmembrane helix</keyword>
<reference evidence="7 8" key="1">
    <citation type="submission" date="2019-01" db="EMBL/GenBank/DDBJ databases">
        <title>Ktedonosporobacter rubrisoli SCAWS-G2.</title>
        <authorList>
            <person name="Huang Y."/>
            <person name="Yan B."/>
        </authorList>
    </citation>
    <scope>NUCLEOTIDE SEQUENCE [LARGE SCALE GENOMIC DNA]</scope>
    <source>
        <strain evidence="7 8">SCAWS-G2</strain>
    </source>
</reference>
<dbReference type="PROSITE" id="PS50943">
    <property type="entry name" value="HTH_CROC1"/>
    <property type="match status" value="1"/>
</dbReference>
<organism evidence="7 8">
    <name type="scientific">Ktedonosporobacter rubrisoli</name>
    <dbReference type="NCBI Taxonomy" id="2509675"/>
    <lineage>
        <taxon>Bacteria</taxon>
        <taxon>Bacillati</taxon>
        <taxon>Chloroflexota</taxon>
        <taxon>Ktedonobacteria</taxon>
        <taxon>Ktedonobacterales</taxon>
        <taxon>Ktedonosporobacteraceae</taxon>
        <taxon>Ktedonosporobacter</taxon>
    </lineage>
</organism>
<protein>
    <submittedName>
        <fullName evidence="7">Helix-turn-helix domain-containing protein</fullName>
    </submittedName>
</protein>
<dbReference type="PANTHER" id="PTHR36460">
    <property type="entry name" value="UPF0132 DOMAIN PROTEIN (AFU_ORTHOLOGUE AFUA_3G10255)"/>
    <property type="match status" value="1"/>
</dbReference>
<evidence type="ECO:0000259" key="6">
    <source>
        <dbReference type="PROSITE" id="PS50943"/>
    </source>
</evidence>
<evidence type="ECO:0000313" key="7">
    <source>
        <dbReference type="EMBL" id="QBD76773.1"/>
    </source>
</evidence>
<feature type="transmembrane region" description="Helical" evidence="5">
    <location>
        <begin position="116"/>
        <end position="134"/>
    </location>
</feature>
<dbReference type="GO" id="GO:0003677">
    <property type="term" value="F:DNA binding"/>
    <property type="evidence" value="ECO:0007669"/>
    <property type="project" value="InterPro"/>
</dbReference>
<dbReference type="InterPro" id="IPR001387">
    <property type="entry name" value="Cro/C1-type_HTH"/>
</dbReference>
<sequence>MGKERNEFLKHEREQRGWSQARLAELIETDAATVSRWERGYAIPSPYFREKLCQLFEKDAQDLGFLRSEPAESYQDASLPFTLDQQDSRDASCQESSVAQGPEQTIYSVDWHSRRLASLSYLLGWISGLFMFLLMRKNRFVLFHSLQAFLFFVGSQILFLILLVLLYLLDAGHERWQEYVGMGLALFLLISMLFTFIVWVIGMVQAWRGKPYQLPFVGNLSEQAIAKRFRL</sequence>
<dbReference type="Pfam" id="PF09685">
    <property type="entry name" value="MamF_MmsF"/>
    <property type="match status" value="1"/>
</dbReference>
<evidence type="ECO:0000256" key="3">
    <source>
        <dbReference type="ARBA" id="ARBA00022989"/>
    </source>
</evidence>
<dbReference type="Proteomes" id="UP000290365">
    <property type="component" value="Chromosome"/>
</dbReference>
<feature type="transmembrane region" description="Helical" evidence="5">
    <location>
        <begin position="146"/>
        <end position="169"/>
    </location>
</feature>
<comment type="subcellular location">
    <subcellularLocation>
        <location evidence="1">Membrane</location>
        <topology evidence="1">Multi-pass membrane protein</topology>
    </subcellularLocation>
</comment>
<dbReference type="InterPro" id="IPR010982">
    <property type="entry name" value="Lambda_DNA-bd_dom_sf"/>
</dbReference>
<evidence type="ECO:0000256" key="1">
    <source>
        <dbReference type="ARBA" id="ARBA00004141"/>
    </source>
</evidence>
<accession>A0A4P6JNM6</accession>
<dbReference type="SMART" id="SM00530">
    <property type="entry name" value="HTH_XRE"/>
    <property type="match status" value="1"/>
</dbReference>